<comment type="caution">
    <text evidence="1">The sequence shown here is derived from an EMBL/GenBank/DDBJ whole genome shotgun (WGS) entry which is preliminary data.</text>
</comment>
<evidence type="ECO:0000313" key="2">
    <source>
        <dbReference type="Proteomes" id="UP001642360"/>
    </source>
</evidence>
<gene>
    <name evidence="1" type="ORF">ILEXP_LOCUS36020</name>
</gene>
<dbReference type="PANTHER" id="PTHR15907">
    <property type="entry name" value="DUF614 FAMILY PROTEIN-RELATED"/>
    <property type="match status" value="1"/>
</dbReference>
<organism evidence="1 2">
    <name type="scientific">Ilex paraguariensis</name>
    <name type="common">yerba mate</name>
    <dbReference type="NCBI Taxonomy" id="185542"/>
    <lineage>
        <taxon>Eukaryota</taxon>
        <taxon>Viridiplantae</taxon>
        <taxon>Streptophyta</taxon>
        <taxon>Embryophyta</taxon>
        <taxon>Tracheophyta</taxon>
        <taxon>Spermatophyta</taxon>
        <taxon>Magnoliopsida</taxon>
        <taxon>eudicotyledons</taxon>
        <taxon>Gunneridae</taxon>
        <taxon>Pentapetalae</taxon>
        <taxon>asterids</taxon>
        <taxon>campanulids</taxon>
        <taxon>Aquifoliales</taxon>
        <taxon>Aquifoliaceae</taxon>
        <taxon>Ilex</taxon>
    </lineage>
</organism>
<keyword evidence="2" id="KW-1185">Reference proteome</keyword>
<dbReference type="Pfam" id="PF04749">
    <property type="entry name" value="PLAC8"/>
    <property type="match status" value="1"/>
</dbReference>
<proteinExistence type="predicted"/>
<evidence type="ECO:0000313" key="1">
    <source>
        <dbReference type="EMBL" id="CAK9166780.1"/>
    </source>
</evidence>
<dbReference type="Proteomes" id="UP001642360">
    <property type="component" value="Unassembled WGS sequence"/>
</dbReference>
<reference evidence="1 2" key="1">
    <citation type="submission" date="2024-02" db="EMBL/GenBank/DDBJ databases">
        <authorList>
            <person name="Vignale AGUSTIN F."/>
            <person name="Sosa J E."/>
            <person name="Modenutti C."/>
        </authorList>
    </citation>
    <scope>NUCLEOTIDE SEQUENCE [LARGE SCALE GENOMIC DNA]</scope>
</reference>
<dbReference type="NCBIfam" id="TIGR01571">
    <property type="entry name" value="A_thal_Cys_rich"/>
    <property type="match status" value="1"/>
</dbReference>
<accession>A0ABC8TGW1</accession>
<protein>
    <submittedName>
        <fullName evidence="1">Uncharacterized protein</fullName>
    </submittedName>
</protein>
<dbReference type="AlphaFoldDB" id="A0ABC8TGW1"/>
<name>A0ABC8TGW1_9AQUA</name>
<dbReference type="InterPro" id="IPR006461">
    <property type="entry name" value="PLAC_motif_containing"/>
</dbReference>
<dbReference type="EMBL" id="CAUOFW020004691">
    <property type="protein sequence ID" value="CAK9166780.1"/>
    <property type="molecule type" value="Genomic_DNA"/>
</dbReference>
<sequence length="136" mass="14864">MNIAQSYEKPRWSADICSCGDTGTCCITCLLPCITFGQIAEVVDEGGSSCVLHGCIYGALMVIQCHCLYSCLYRGKLRAKYRLPSEPCNDYCIHCCCEPCALCQEHAELKNRGLDPSKGWIGPPNAPPPMPPSMIK</sequence>